<evidence type="ECO:0000313" key="3">
    <source>
        <dbReference type="WBParaSite" id="BTMF_0001132201-mRNA-1"/>
    </source>
</evidence>
<reference evidence="1 2" key="2">
    <citation type="submission" date="2018-11" db="EMBL/GenBank/DDBJ databases">
        <authorList>
            <consortium name="Pathogen Informatics"/>
        </authorList>
    </citation>
    <scope>NUCLEOTIDE SEQUENCE [LARGE SCALE GENOMIC DNA]</scope>
</reference>
<name>A0A0R3QUC0_9BILA</name>
<keyword evidence="2" id="KW-1185">Reference proteome</keyword>
<reference evidence="3" key="1">
    <citation type="submission" date="2017-02" db="UniProtKB">
        <authorList>
            <consortium name="WormBaseParasite"/>
        </authorList>
    </citation>
    <scope>IDENTIFICATION</scope>
</reference>
<dbReference type="WBParaSite" id="BTMF_0001132201-mRNA-1">
    <property type="protein sequence ID" value="BTMF_0001132201-mRNA-1"/>
    <property type="gene ID" value="BTMF_0001132201"/>
</dbReference>
<dbReference type="AlphaFoldDB" id="A0A0R3QUC0"/>
<evidence type="ECO:0000313" key="2">
    <source>
        <dbReference type="Proteomes" id="UP000280834"/>
    </source>
</evidence>
<protein>
    <submittedName>
        <fullName evidence="1 3">Uncharacterized protein</fullName>
    </submittedName>
</protein>
<dbReference type="Proteomes" id="UP000280834">
    <property type="component" value="Unassembled WGS sequence"/>
</dbReference>
<proteinExistence type="predicted"/>
<evidence type="ECO:0000313" key="1">
    <source>
        <dbReference type="EMBL" id="VDO31608.1"/>
    </source>
</evidence>
<organism evidence="3">
    <name type="scientific">Brugia timori</name>
    <dbReference type="NCBI Taxonomy" id="42155"/>
    <lineage>
        <taxon>Eukaryota</taxon>
        <taxon>Metazoa</taxon>
        <taxon>Ecdysozoa</taxon>
        <taxon>Nematoda</taxon>
        <taxon>Chromadorea</taxon>
        <taxon>Rhabditida</taxon>
        <taxon>Spirurina</taxon>
        <taxon>Spiruromorpha</taxon>
        <taxon>Filarioidea</taxon>
        <taxon>Onchocercidae</taxon>
        <taxon>Brugia</taxon>
    </lineage>
</organism>
<sequence>MNTESGESSQSSRVAIGSPCRTCCDPNSPSR</sequence>
<dbReference type="EMBL" id="UZAG01016898">
    <property type="protein sequence ID" value="VDO31608.1"/>
    <property type="molecule type" value="Genomic_DNA"/>
</dbReference>
<gene>
    <name evidence="1" type="ORF">BTMF_LOCUS9356</name>
</gene>
<accession>A0A0R3QUC0</accession>